<accession>A0A2P2J480</accession>
<proteinExistence type="predicted"/>
<dbReference type="EMBL" id="GGEC01007813">
    <property type="protein sequence ID" value="MBW88296.1"/>
    <property type="molecule type" value="Transcribed_RNA"/>
</dbReference>
<dbReference type="AlphaFoldDB" id="A0A2P2J480"/>
<sequence>MSPSCHTLKEQDNQPS</sequence>
<protein>
    <submittedName>
        <fullName evidence="1">Uncharacterized protein</fullName>
    </submittedName>
</protein>
<evidence type="ECO:0000313" key="1">
    <source>
        <dbReference type="EMBL" id="MBW88296.1"/>
    </source>
</evidence>
<organism evidence="1">
    <name type="scientific">Rhizophora mucronata</name>
    <name type="common">Asiatic mangrove</name>
    <dbReference type="NCBI Taxonomy" id="61149"/>
    <lineage>
        <taxon>Eukaryota</taxon>
        <taxon>Viridiplantae</taxon>
        <taxon>Streptophyta</taxon>
        <taxon>Embryophyta</taxon>
        <taxon>Tracheophyta</taxon>
        <taxon>Spermatophyta</taxon>
        <taxon>Magnoliopsida</taxon>
        <taxon>eudicotyledons</taxon>
        <taxon>Gunneridae</taxon>
        <taxon>Pentapetalae</taxon>
        <taxon>rosids</taxon>
        <taxon>fabids</taxon>
        <taxon>Malpighiales</taxon>
        <taxon>Rhizophoraceae</taxon>
        <taxon>Rhizophora</taxon>
    </lineage>
</organism>
<reference evidence="1" key="1">
    <citation type="submission" date="2018-02" db="EMBL/GenBank/DDBJ databases">
        <title>Rhizophora mucronata_Transcriptome.</title>
        <authorList>
            <person name="Meera S.P."/>
            <person name="Sreeshan A."/>
            <person name="Augustine A."/>
        </authorList>
    </citation>
    <scope>NUCLEOTIDE SEQUENCE</scope>
    <source>
        <tissue evidence="1">Leaf</tissue>
    </source>
</reference>
<name>A0A2P2J480_RHIMU</name>